<sequence>MTIIKFYENNNLIEKEIDKDKIIKGFVITEGHLNLNNRINNHEFEFIGSRSTKAKSFQDAVNIYKEKFDEYEKKSYDWKGHSVGCLKFYWNNGETEVLTYVKLNYKGEEVIEFDIEELGF</sequence>
<keyword evidence="2" id="KW-1185">Reference proteome</keyword>
<organism evidence="1 2">
    <name type="scientific">Metabacillus arenae</name>
    <dbReference type="NCBI Taxonomy" id="2771434"/>
    <lineage>
        <taxon>Bacteria</taxon>
        <taxon>Bacillati</taxon>
        <taxon>Bacillota</taxon>
        <taxon>Bacilli</taxon>
        <taxon>Bacillales</taxon>
        <taxon>Bacillaceae</taxon>
        <taxon>Metabacillus</taxon>
    </lineage>
</organism>
<dbReference type="Proteomes" id="UP000626844">
    <property type="component" value="Unassembled WGS sequence"/>
</dbReference>
<dbReference type="RefSeq" id="WP_191155635.1">
    <property type="nucleotide sequence ID" value="NZ_JACXAI010000002.1"/>
</dbReference>
<name>A0A926NDM7_9BACI</name>
<dbReference type="EMBL" id="JACXAI010000002">
    <property type="protein sequence ID" value="MBD1379225.1"/>
    <property type="molecule type" value="Genomic_DNA"/>
</dbReference>
<evidence type="ECO:0000313" key="1">
    <source>
        <dbReference type="EMBL" id="MBD1379225.1"/>
    </source>
</evidence>
<dbReference type="AlphaFoldDB" id="A0A926NDM7"/>
<reference evidence="1" key="1">
    <citation type="submission" date="2020-09" db="EMBL/GenBank/DDBJ databases">
        <title>A novel bacterium of genus Bacillus, isolated from South China Sea.</title>
        <authorList>
            <person name="Huang H."/>
            <person name="Mo K."/>
            <person name="Hu Y."/>
        </authorList>
    </citation>
    <scope>NUCLEOTIDE SEQUENCE</scope>
    <source>
        <strain evidence="1">IB182487</strain>
    </source>
</reference>
<gene>
    <name evidence="1" type="ORF">IC621_03180</name>
</gene>
<comment type="caution">
    <text evidence="1">The sequence shown here is derived from an EMBL/GenBank/DDBJ whole genome shotgun (WGS) entry which is preliminary data.</text>
</comment>
<protein>
    <submittedName>
        <fullName evidence="1">Uncharacterized protein</fullName>
    </submittedName>
</protein>
<evidence type="ECO:0000313" key="2">
    <source>
        <dbReference type="Proteomes" id="UP000626844"/>
    </source>
</evidence>
<accession>A0A926NDM7</accession>
<proteinExistence type="predicted"/>